<comment type="caution">
    <text evidence="13">The sequence shown here is derived from an EMBL/GenBank/DDBJ whole genome shotgun (WGS) entry which is preliminary data.</text>
</comment>
<evidence type="ECO:0000259" key="12">
    <source>
        <dbReference type="Pfam" id="PF02463"/>
    </source>
</evidence>
<dbReference type="EMBL" id="MU865295">
    <property type="protein sequence ID" value="KAK4231062.1"/>
    <property type="molecule type" value="Genomic_DNA"/>
</dbReference>
<dbReference type="InterPro" id="IPR027417">
    <property type="entry name" value="P-loop_NTPase"/>
</dbReference>
<dbReference type="InterPro" id="IPR003395">
    <property type="entry name" value="RecF/RecN/SMC_N"/>
</dbReference>
<evidence type="ECO:0000256" key="6">
    <source>
        <dbReference type="ARBA" id="ARBA00022741"/>
    </source>
</evidence>
<organism evidence="13 14">
    <name type="scientific">Podospora fimiseda</name>
    <dbReference type="NCBI Taxonomy" id="252190"/>
    <lineage>
        <taxon>Eukaryota</taxon>
        <taxon>Fungi</taxon>
        <taxon>Dikarya</taxon>
        <taxon>Ascomycota</taxon>
        <taxon>Pezizomycotina</taxon>
        <taxon>Sordariomycetes</taxon>
        <taxon>Sordariomycetidae</taxon>
        <taxon>Sordariales</taxon>
        <taxon>Podosporaceae</taxon>
        <taxon>Podospora</taxon>
    </lineage>
</organism>
<evidence type="ECO:0000313" key="14">
    <source>
        <dbReference type="Proteomes" id="UP001301958"/>
    </source>
</evidence>
<feature type="coiled-coil region" evidence="10">
    <location>
        <begin position="328"/>
        <end position="369"/>
    </location>
</feature>
<evidence type="ECO:0000313" key="13">
    <source>
        <dbReference type="EMBL" id="KAK4231062.1"/>
    </source>
</evidence>
<evidence type="ECO:0000256" key="2">
    <source>
        <dbReference type="ARBA" id="ARBA00004286"/>
    </source>
</evidence>
<reference evidence="13" key="2">
    <citation type="submission" date="2023-05" db="EMBL/GenBank/DDBJ databases">
        <authorList>
            <consortium name="Lawrence Berkeley National Laboratory"/>
            <person name="Steindorff A."/>
            <person name="Hensen N."/>
            <person name="Bonometti L."/>
            <person name="Westerberg I."/>
            <person name="Brannstrom I.O."/>
            <person name="Guillou S."/>
            <person name="Cros-Aarteil S."/>
            <person name="Calhoun S."/>
            <person name="Haridas S."/>
            <person name="Kuo A."/>
            <person name="Mondo S."/>
            <person name="Pangilinan J."/>
            <person name="Riley R."/>
            <person name="Labutti K."/>
            <person name="Andreopoulos B."/>
            <person name="Lipzen A."/>
            <person name="Chen C."/>
            <person name="Yanf M."/>
            <person name="Daum C."/>
            <person name="Ng V."/>
            <person name="Clum A."/>
            <person name="Ohm R."/>
            <person name="Martin F."/>
            <person name="Silar P."/>
            <person name="Natvig D."/>
            <person name="Lalanne C."/>
            <person name="Gautier V."/>
            <person name="Ament-Velasquez S.L."/>
            <person name="Kruys A."/>
            <person name="Hutchinson M.I."/>
            <person name="Powell A.J."/>
            <person name="Barry K."/>
            <person name="Miller A.N."/>
            <person name="Grigoriev I.V."/>
            <person name="Debuchy R."/>
            <person name="Gladieux P."/>
            <person name="Thoren M.H."/>
            <person name="Johannesson H."/>
        </authorList>
    </citation>
    <scope>NUCLEOTIDE SEQUENCE</scope>
    <source>
        <strain evidence="13">CBS 990.96</strain>
    </source>
</reference>
<accession>A0AAN7H4R0</accession>
<dbReference type="Pfam" id="PF02463">
    <property type="entry name" value="SMC_N"/>
    <property type="match status" value="1"/>
</dbReference>
<keyword evidence="9" id="KW-0539">Nucleus</keyword>
<evidence type="ECO:0000256" key="5">
    <source>
        <dbReference type="ARBA" id="ARBA00022454"/>
    </source>
</evidence>
<dbReference type="FunFam" id="3.40.50.300:FF:001301">
    <property type="entry name" value="Structural maintenance of chromosomes 5"/>
    <property type="match status" value="1"/>
</dbReference>
<evidence type="ECO:0000256" key="7">
    <source>
        <dbReference type="ARBA" id="ARBA00022840"/>
    </source>
</evidence>
<feature type="region of interest" description="Disordered" evidence="11">
    <location>
        <begin position="1"/>
        <end position="42"/>
    </location>
</feature>
<dbReference type="PANTHER" id="PTHR45916:SF1">
    <property type="entry name" value="STRUCTURAL MAINTENANCE OF CHROMOSOMES PROTEIN 5"/>
    <property type="match status" value="1"/>
</dbReference>
<comment type="subcellular location">
    <subcellularLocation>
        <location evidence="2">Chromosome</location>
    </subcellularLocation>
    <subcellularLocation>
        <location evidence="1">Nucleus</location>
    </subcellularLocation>
</comment>
<evidence type="ECO:0000256" key="8">
    <source>
        <dbReference type="ARBA" id="ARBA00023054"/>
    </source>
</evidence>
<name>A0AAN7H4R0_9PEZI</name>
<dbReference type="AlphaFoldDB" id="A0AAN7H4R0"/>
<dbReference type="GO" id="GO:0005524">
    <property type="term" value="F:ATP binding"/>
    <property type="evidence" value="ECO:0007669"/>
    <property type="project" value="UniProtKB-KW"/>
</dbReference>
<keyword evidence="8 10" id="KW-0175">Coiled coil</keyword>
<keyword evidence="6" id="KW-0547">Nucleotide-binding</keyword>
<evidence type="ECO:0000256" key="9">
    <source>
        <dbReference type="ARBA" id="ARBA00023242"/>
    </source>
</evidence>
<feature type="coiled-coil region" evidence="10">
    <location>
        <begin position="393"/>
        <end position="448"/>
    </location>
</feature>
<dbReference type="GO" id="GO:0005634">
    <property type="term" value="C:nucleus"/>
    <property type="evidence" value="ECO:0007669"/>
    <property type="project" value="UniProtKB-SubCell"/>
</dbReference>
<protein>
    <recommendedName>
        <fullName evidence="4">Structural maintenance of chromosomes protein 5</fullName>
    </recommendedName>
</protein>
<comment type="similarity">
    <text evidence="3">Belongs to the SMC family. SMC5 subfamily.</text>
</comment>
<dbReference type="GO" id="GO:0030915">
    <property type="term" value="C:Smc5-Smc6 complex"/>
    <property type="evidence" value="ECO:0007669"/>
    <property type="project" value="TreeGrafter"/>
</dbReference>
<dbReference type="Proteomes" id="UP001301958">
    <property type="component" value="Unassembled WGS sequence"/>
</dbReference>
<dbReference type="GO" id="GO:0003697">
    <property type="term" value="F:single-stranded DNA binding"/>
    <property type="evidence" value="ECO:0007669"/>
    <property type="project" value="TreeGrafter"/>
</dbReference>
<gene>
    <name evidence="13" type="ORF">QBC38DRAFT_467761</name>
</gene>
<evidence type="ECO:0000256" key="3">
    <source>
        <dbReference type="ARBA" id="ARBA00010171"/>
    </source>
</evidence>
<feature type="coiled-coil region" evidence="10">
    <location>
        <begin position="655"/>
        <end position="755"/>
    </location>
</feature>
<dbReference type="Gene3D" id="1.10.287.1490">
    <property type="match status" value="1"/>
</dbReference>
<keyword evidence="7" id="KW-0067">ATP-binding</keyword>
<sequence>MGDVNPRRRRRESSDEDSDGEPSRFSQFRSQPPSTRPDRSEFQTGAIVRVKLTNFVTYHEAEFTLGPNLNMIIGPNGTGKSSLVCAICLGLGYPANVLGRASAFGDFVKHGSKEANIEIELQGEPEAGQNHIVGLCISASDNSRRFSMNGQQTTLKEVQKLMRFLRIQIDNLCQFLPQDRVAEFAGISPVDLLEKTLQAAAPREMIDWQVELKQLFKRQEEAQVTTGKTREEVRKMEARQQVLQADVEKLLERKAIMEEIKKWKTLMPMVTYNDARRKFMEAKKAKREAEEDKKRLEARVAPTLQAEKDKVTYRDQIKLVVAHRKQQFQTAEKAADDALRRVDAVKQEVEECESRLKAEQTDFDAKKKERGKILKRITDLKASLNKVPSESGLADLRTKIRDLEHKNREKIEEKTLLLNKLDQDLAEAKAKKNEISEVQNEVKELESKQGQRVHMLKNVNPDVAKGWEWLQKNQDQFEKEVFGPPMLTCSIKDDRYSDVVQGLLGKEDFLCFTTQTVSDQKRLMDQLIGVLGLSVTIRGSMKPLSSFEPPLPREQLAGLGLDGYALDYLDGPEPVLAMLCFTKRLHASGVALRDISDEQFQRIGKSDKITQFAAGNRYSRITRRREYGPDAVSTRTVQFGGGRFWKDQPVEAAAKEELLRKERELGEQYKALKAKLVAQKEQVAAMTVEHGDSAKELEQLTKEKSERQREINNWKGIPTKITVEEGKLSECERKLKESRARKRKLEEDKEKTTLKSAQAVLQHCSTLSSIRAARNAHLEAQIILLEAESDLVTLHAKNSEINQRLKDTAATLTRIKANFQRLREEAMEAQQAAGHIMTDENKEELVSLAENHTVETINQAIDTEQTKLEVIQASNPEALEEYERYATRIATQKAEQEKQESKLAKVNSDIDRIKSEWEPRLDELVGKINDAFSYNFEQINCAGEVSVHKDEDFERWAIEIKVRFRQGETLQRLNSQRQSGGERAVSTIFYLMALQSLAQAPFRVVDEINQGMDPRNERMVHERMVEVACHQHTSQYFLITPKLLPGLRYDERIKVHTIVSGEHVDPKGKEKMNFSKFVKIQRRLKGY</sequence>
<keyword evidence="5" id="KW-0158">Chromosome</keyword>
<feature type="coiled-coil region" evidence="10">
    <location>
        <begin position="805"/>
        <end position="832"/>
    </location>
</feature>
<feature type="coiled-coil region" evidence="10">
    <location>
        <begin position="879"/>
        <end position="916"/>
    </location>
</feature>
<dbReference type="SUPFAM" id="SSF52540">
    <property type="entry name" value="P-loop containing nucleoside triphosphate hydrolases"/>
    <property type="match status" value="2"/>
</dbReference>
<evidence type="ECO:0000256" key="11">
    <source>
        <dbReference type="SAM" id="MobiDB-lite"/>
    </source>
</evidence>
<dbReference type="GO" id="GO:0000724">
    <property type="term" value="P:double-strand break repair via homologous recombination"/>
    <property type="evidence" value="ECO:0007669"/>
    <property type="project" value="TreeGrafter"/>
</dbReference>
<proteinExistence type="inferred from homology"/>
<reference evidence="13" key="1">
    <citation type="journal article" date="2023" name="Mol. Phylogenet. Evol.">
        <title>Genome-scale phylogeny and comparative genomics of the fungal order Sordariales.</title>
        <authorList>
            <person name="Hensen N."/>
            <person name="Bonometti L."/>
            <person name="Westerberg I."/>
            <person name="Brannstrom I.O."/>
            <person name="Guillou S."/>
            <person name="Cros-Aarteil S."/>
            <person name="Calhoun S."/>
            <person name="Haridas S."/>
            <person name="Kuo A."/>
            <person name="Mondo S."/>
            <person name="Pangilinan J."/>
            <person name="Riley R."/>
            <person name="LaButti K."/>
            <person name="Andreopoulos B."/>
            <person name="Lipzen A."/>
            <person name="Chen C."/>
            <person name="Yan M."/>
            <person name="Daum C."/>
            <person name="Ng V."/>
            <person name="Clum A."/>
            <person name="Steindorff A."/>
            <person name="Ohm R.A."/>
            <person name="Martin F."/>
            <person name="Silar P."/>
            <person name="Natvig D.O."/>
            <person name="Lalanne C."/>
            <person name="Gautier V."/>
            <person name="Ament-Velasquez S.L."/>
            <person name="Kruys A."/>
            <person name="Hutchinson M.I."/>
            <person name="Powell A.J."/>
            <person name="Barry K."/>
            <person name="Miller A.N."/>
            <person name="Grigoriev I.V."/>
            <person name="Debuchy R."/>
            <person name="Gladieux P."/>
            <person name="Hiltunen Thoren M."/>
            <person name="Johannesson H."/>
        </authorList>
    </citation>
    <scope>NUCLEOTIDE SEQUENCE</scope>
    <source>
        <strain evidence="13">CBS 990.96</strain>
    </source>
</reference>
<evidence type="ECO:0000256" key="4">
    <source>
        <dbReference type="ARBA" id="ARBA00018687"/>
    </source>
</evidence>
<evidence type="ECO:0000256" key="10">
    <source>
        <dbReference type="SAM" id="Coils"/>
    </source>
</evidence>
<keyword evidence="14" id="KW-1185">Reference proteome</keyword>
<feature type="domain" description="RecF/RecN/SMC N-terminal" evidence="12">
    <location>
        <begin position="47"/>
        <end position="1040"/>
    </location>
</feature>
<evidence type="ECO:0000256" key="1">
    <source>
        <dbReference type="ARBA" id="ARBA00004123"/>
    </source>
</evidence>
<dbReference type="PANTHER" id="PTHR45916">
    <property type="entry name" value="STRUCTURAL MAINTENANCE OF CHROMOSOMES PROTEIN 5"/>
    <property type="match status" value="1"/>
</dbReference>
<feature type="coiled-coil region" evidence="10">
    <location>
        <begin position="233"/>
        <end position="299"/>
    </location>
</feature>
<dbReference type="Gene3D" id="3.40.50.300">
    <property type="entry name" value="P-loop containing nucleotide triphosphate hydrolases"/>
    <property type="match status" value="2"/>
</dbReference>